<feature type="compositionally biased region" description="Low complexity" evidence="4">
    <location>
        <begin position="112"/>
        <end position="137"/>
    </location>
</feature>
<dbReference type="SMART" id="SM00398">
    <property type="entry name" value="HMG"/>
    <property type="match status" value="1"/>
</dbReference>
<name>A0A1K0HLV5_9BASI</name>
<feature type="compositionally biased region" description="Polar residues" evidence="4">
    <location>
        <begin position="31"/>
        <end position="42"/>
    </location>
</feature>
<organism evidence="6 8">
    <name type="scientific">Ustilago bromivora</name>
    <dbReference type="NCBI Taxonomy" id="307758"/>
    <lineage>
        <taxon>Eukaryota</taxon>
        <taxon>Fungi</taxon>
        <taxon>Dikarya</taxon>
        <taxon>Basidiomycota</taxon>
        <taxon>Ustilaginomycotina</taxon>
        <taxon>Ustilaginomycetes</taxon>
        <taxon>Ustilaginales</taxon>
        <taxon>Ustilaginaceae</taxon>
        <taxon>Ustilago</taxon>
    </lineage>
</organism>
<evidence type="ECO:0000256" key="3">
    <source>
        <dbReference type="PROSITE-ProRule" id="PRU00267"/>
    </source>
</evidence>
<dbReference type="InterPro" id="IPR050140">
    <property type="entry name" value="SRY-related_HMG-box_TF-like"/>
</dbReference>
<feature type="compositionally biased region" description="Polar residues" evidence="4">
    <location>
        <begin position="364"/>
        <end position="375"/>
    </location>
</feature>
<sequence>MAQQGYGLGSGPSRAGQYDDRGAGQARQGYSDLTSGVSQSETFGRYAPLLDGSSLLPSLTSSYDQTSTGSRADASSNSLLHSMHSQSASDSQALSQYGDALSHPQLHYSDEAQSSSHASQSSQPYQEHQHHQQGQHYRYQQHNYHPHHLHHPSEQQQYSLGMQMGGDLVGSQPMGMHHATAQYGFHPHSPRQFHFSQGLSDAQRKDSGRAEAAEPHTPRPPNAWILYRSEKFREIQQSRNERSRSGSSEKPKSQAEISKMISQMWQNETSVVKQKFEALADEKKLAHQRMYPTYRYRPKKKGKTAKQAAASQNSDRSPSDGHSPSKKETDGSFSSGYQERYSPRGNASSAYIADRKSGAETHRVTNNQSPSSMHNQVGRDLIARKTNYGNRRERGDLQAPIHYGRSVSGSTSSSEGHSVASYSNNRMHPYSDRPTSFMKQESPRQSNLFDDTQSNASSSYAGSHWPGPDAMAGGSSGSTYFDGSRGYTNFNSTRMPAPQMMGSGSAGSASLILSPISPPQRQLVPSQQLPHPMDGMDGNSMNLAELTNAGSATSGYGNNGSSFRTAPVNTHTGRFGPSPNFGDASRSELPTGLAVPGSNDGLSDNFDPHRRM</sequence>
<keyword evidence="1 3" id="KW-0238">DNA-binding</keyword>
<keyword evidence="9" id="KW-1185">Reference proteome</keyword>
<dbReference type="InterPro" id="IPR036910">
    <property type="entry name" value="HMG_box_dom_sf"/>
</dbReference>
<reference evidence="8" key="2">
    <citation type="submission" date="2016-04" db="EMBL/GenBank/DDBJ databases">
        <authorList>
            <person name="Guldener U."/>
            <person name="Guldener U."/>
        </authorList>
    </citation>
    <scope>NUCLEOTIDE SEQUENCE [LARGE SCALE GENOMIC DNA]</scope>
    <source>
        <strain evidence="8">UB2112</strain>
    </source>
</reference>
<evidence type="ECO:0000256" key="4">
    <source>
        <dbReference type="SAM" id="MobiDB-lite"/>
    </source>
</evidence>
<dbReference type="CDD" id="cd01389">
    <property type="entry name" value="HMG-box_ROX1-like"/>
    <property type="match status" value="1"/>
</dbReference>
<evidence type="ECO:0000313" key="7">
    <source>
        <dbReference type="EMBL" id="SYW80403.1"/>
    </source>
</evidence>
<dbReference type="GO" id="GO:0005634">
    <property type="term" value="C:nucleus"/>
    <property type="evidence" value="ECO:0007669"/>
    <property type="project" value="UniProtKB-UniRule"/>
</dbReference>
<dbReference type="PANTHER" id="PTHR10270">
    <property type="entry name" value="SOX TRANSCRIPTION FACTOR"/>
    <property type="match status" value="1"/>
</dbReference>
<dbReference type="EMBL" id="LT558137">
    <property type="protein sequence ID" value="SAM86152.1"/>
    <property type="molecule type" value="Genomic_DNA"/>
</dbReference>
<evidence type="ECO:0000313" key="9">
    <source>
        <dbReference type="Proteomes" id="UP000658997"/>
    </source>
</evidence>
<feature type="region of interest" description="Disordered" evidence="4">
    <location>
        <begin position="180"/>
        <end position="257"/>
    </location>
</feature>
<dbReference type="PANTHER" id="PTHR10270:SF161">
    <property type="entry name" value="SEX-DETERMINING REGION Y PROTEIN"/>
    <property type="match status" value="1"/>
</dbReference>
<dbReference type="GO" id="GO:0030154">
    <property type="term" value="P:cell differentiation"/>
    <property type="evidence" value="ECO:0007669"/>
    <property type="project" value="TreeGrafter"/>
</dbReference>
<gene>
    <name evidence="7" type="ORF">UBRO2_03671</name>
    <name evidence="6" type="ORF">UBRO_08562</name>
</gene>
<dbReference type="OrthoDB" id="6247875at2759"/>
<feature type="compositionally biased region" description="Basic and acidic residues" evidence="4">
    <location>
        <begin position="202"/>
        <end position="217"/>
    </location>
</feature>
<dbReference type="Proteomes" id="UP000179920">
    <property type="component" value="Chromosome XXI"/>
</dbReference>
<dbReference type="EMBL" id="ULHB01000072">
    <property type="protein sequence ID" value="SYW80403.1"/>
    <property type="molecule type" value="Genomic_DNA"/>
</dbReference>
<feature type="compositionally biased region" description="Basic and acidic residues" evidence="4">
    <location>
        <begin position="228"/>
        <end position="253"/>
    </location>
</feature>
<feature type="domain" description="HMG box" evidence="5">
    <location>
        <begin position="217"/>
        <end position="295"/>
    </location>
</feature>
<dbReference type="SUPFAM" id="SSF47095">
    <property type="entry name" value="HMG-box"/>
    <property type="match status" value="1"/>
</dbReference>
<dbReference type="GO" id="GO:0000978">
    <property type="term" value="F:RNA polymerase II cis-regulatory region sequence-specific DNA binding"/>
    <property type="evidence" value="ECO:0007669"/>
    <property type="project" value="TreeGrafter"/>
</dbReference>
<evidence type="ECO:0000256" key="2">
    <source>
        <dbReference type="ARBA" id="ARBA00023163"/>
    </source>
</evidence>
<feature type="compositionally biased region" description="Low complexity" evidence="4">
    <location>
        <begin position="406"/>
        <end position="421"/>
    </location>
</feature>
<feature type="region of interest" description="Disordered" evidence="4">
    <location>
        <begin position="1"/>
        <end position="96"/>
    </location>
</feature>
<feature type="region of interest" description="Disordered" evidence="4">
    <location>
        <begin position="109"/>
        <end position="137"/>
    </location>
</feature>
<feature type="region of interest" description="Disordered" evidence="4">
    <location>
        <begin position="290"/>
        <end position="471"/>
    </location>
</feature>
<feature type="region of interest" description="Disordered" evidence="4">
    <location>
        <begin position="573"/>
        <end position="612"/>
    </location>
</feature>
<evidence type="ECO:0000259" key="5">
    <source>
        <dbReference type="PROSITE" id="PS50118"/>
    </source>
</evidence>
<feature type="compositionally biased region" description="Low complexity" evidence="4">
    <location>
        <begin position="49"/>
        <end position="62"/>
    </location>
</feature>
<reference evidence="6" key="1">
    <citation type="submission" date="2016-04" db="EMBL/GenBank/DDBJ databases">
        <authorList>
            <person name="Evans L.H."/>
            <person name="Alamgir A."/>
            <person name="Owens N."/>
            <person name="Weber N.D."/>
            <person name="Virtaneva K."/>
            <person name="Barbian K."/>
            <person name="Babar A."/>
            <person name="Rosenke K."/>
        </authorList>
    </citation>
    <scope>NUCLEOTIDE SEQUENCE</scope>
    <source>
        <strain evidence="6">UB2112</strain>
    </source>
</reference>
<feature type="compositionally biased region" description="Basic and acidic residues" evidence="4">
    <location>
        <begin position="353"/>
        <end position="363"/>
    </location>
</feature>
<keyword evidence="3" id="KW-0539">Nucleus</keyword>
<proteinExistence type="predicted"/>
<feature type="compositionally biased region" description="Basic and acidic residues" evidence="4">
    <location>
        <begin position="317"/>
        <end position="330"/>
    </location>
</feature>
<evidence type="ECO:0000313" key="8">
    <source>
        <dbReference type="Proteomes" id="UP000179920"/>
    </source>
</evidence>
<protein>
    <submittedName>
        <fullName evidence="6">Related to HMG-box transcription factor</fullName>
    </submittedName>
</protein>
<evidence type="ECO:0000256" key="1">
    <source>
        <dbReference type="ARBA" id="ARBA00023125"/>
    </source>
</evidence>
<feature type="compositionally biased region" description="Polar residues" evidence="4">
    <location>
        <begin position="433"/>
        <end position="461"/>
    </location>
</feature>
<dbReference type="Gene3D" id="1.10.30.10">
    <property type="entry name" value="High mobility group box domain"/>
    <property type="match status" value="1"/>
</dbReference>
<dbReference type="AlphaFoldDB" id="A0A1K0HLV5"/>
<dbReference type="GO" id="GO:0001228">
    <property type="term" value="F:DNA-binding transcription activator activity, RNA polymerase II-specific"/>
    <property type="evidence" value="ECO:0007669"/>
    <property type="project" value="TreeGrafter"/>
</dbReference>
<feature type="DNA-binding region" description="HMG box" evidence="3">
    <location>
        <begin position="217"/>
        <end position="295"/>
    </location>
</feature>
<dbReference type="PROSITE" id="PS50118">
    <property type="entry name" value="HMG_BOX_2"/>
    <property type="match status" value="1"/>
</dbReference>
<feature type="compositionally biased region" description="Gly residues" evidence="4">
    <location>
        <begin position="1"/>
        <end position="10"/>
    </location>
</feature>
<feature type="compositionally biased region" description="Polar residues" evidence="4">
    <location>
        <begin position="63"/>
        <end position="84"/>
    </location>
</feature>
<evidence type="ECO:0000313" key="6">
    <source>
        <dbReference type="EMBL" id="SAM86152.1"/>
    </source>
</evidence>
<dbReference type="InterPro" id="IPR009071">
    <property type="entry name" value="HMG_box_dom"/>
</dbReference>
<dbReference type="Pfam" id="PF00505">
    <property type="entry name" value="HMG_box"/>
    <property type="match status" value="1"/>
</dbReference>
<keyword evidence="2" id="KW-0804">Transcription</keyword>
<accession>A0A1K0HLV5</accession>
<dbReference type="Proteomes" id="UP000658997">
    <property type="component" value="Unassembled WGS sequence"/>
</dbReference>
<reference evidence="7" key="3">
    <citation type="submission" date="2018-08" db="EMBL/GenBank/DDBJ databases">
        <authorList>
            <person name="Guldener U."/>
        </authorList>
    </citation>
    <scope>NUCLEOTIDE SEQUENCE</scope>
    <source>
        <strain evidence="7">UB2</strain>
    </source>
</reference>
<feature type="compositionally biased region" description="Low complexity" evidence="4">
    <location>
        <begin position="85"/>
        <end position="96"/>
    </location>
</feature>